<accession>A0ACC0C636</accession>
<comment type="caution">
    <text evidence="1">The sequence shown here is derived from an EMBL/GenBank/DDBJ whole genome shotgun (WGS) entry which is preliminary data.</text>
</comment>
<organism evidence="1 2">
    <name type="scientific">Catharanthus roseus</name>
    <name type="common">Madagascar periwinkle</name>
    <name type="synonym">Vinca rosea</name>
    <dbReference type="NCBI Taxonomy" id="4058"/>
    <lineage>
        <taxon>Eukaryota</taxon>
        <taxon>Viridiplantae</taxon>
        <taxon>Streptophyta</taxon>
        <taxon>Embryophyta</taxon>
        <taxon>Tracheophyta</taxon>
        <taxon>Spermatophyta</taxon>
        <taxon>Magnoliopsida</taxon>
        <taxon>eudicotyledons</taxon>
        <taxon>Gunneridae</taxon>
        <taxon>Pentapetalae</taxon>
        <taxon>asterids</taxon>
        <taxon>lamiids</taxon>
        <taxon>Gentianales</taxon>
        <taxon>Apocynaceae</taxon>
        <taxon>Rauvolfioideae</taxon>
        <taxon>Vinceae</taxon>
        <taxon>Catharanthinae</taxon>
        <taxon>Catharanthus</taxon>
    </lineage>
</organism>
<evidence type="ECO:0000313" key="1">
    <source>
        <dbReference type="EMBL" id="KAI5680401.1"/>
    </source>
</evidence>
<dbReference type="EMBL" id="CM044701">
    <property type="protein sequence ID" value="KAI5680401.1"/>
    <property type="molecule type" value="Genomic_DNA"/>
</dbReference>
<gene>
    <name evidence="1" type="ORF">M9H77_01628</name>
</gene>
<keyword evidence="2" id="KW-1185">Reference proteome</keyword>
<name>A0ACC0C636_CATRO</name>
<evidence type="ECO:0000313" key="2">
    <source>
        <dbReference type="Proteomes" id="UP001060085"/>
    </source>
</evidence>
<proteinExistence type="predicted"/>
<sequence length="471" mass="50686">MELYGRGAAKIGSGQNPNAEWVPETGLEEPLSKLGLWGREAYPERSGVLDCVYYMRTGSCGYGAKCRYNHPRDRGSVGGAVLIGGAEYEYPERIGEPECQYYLRTGTCKFGATCKFHHPRNAGGSLINVPLNIYGYPLRMGEKECSYYLKTGQCKFGITCKFHHPQPAGTSVPATARPFYPTVQSASAPLEQFGAASSGYRVQRPPLLTSSYLPGAYGAVLLHAGMVPIPNWSPYAGAINHTFSPGSQSAAGATSLYGVSQFASSPPGVSGHYPSFPTSGTLGSKQKDRNFPERPGQPECQYYLKNGDCKYGSSCKYHHPPDWVVTKTYGLLSPLGLPLRPGMQSCSFYLQKGHCKFGQNCKFDHPMGTLEYSPSASSLTDIPIASYMLSSSAMVATVSFPELQADFISGTKLGASTIKDQPYGSSLTSSVGLVISRSGPFSLSTVQISSQSSNSNIARNKREDGEVHHPG</sequence>
<reference evidence="2" key="1">
    <citation type="journal article" date="2023" name="Nat. Plants">
        <title>Single-cell RNA sequencing provides a high-resolution roadmap for understanding the multicellular compartmentation of specialized metabolism.</title>
        <authorList>
            <person name="Sun S."/>
            <person name="Shen X."/>
            <person name="Li Y."/>
            <person name="Li Y."/>
            <person name="Wang S."/>
            <person name="Li R."/>
            <person name="Zhang H."/>
            <person name="Shen G."/>
            <person name="Guo B."/>
            <person name="Wei J."/>
            <person name="Xu J."/>
            <person name="St-Pierre B."/>
            <person name="Chen S."/>
            <person name="Sun C."/>
        </authorList>
    </citation>
    <scope>NUCLEOTIDE SEQUENCE [LARGE SCALE GENOMIC DNA]</scope>
</reference>
<dbReference type="Proteomes" id="UP001060085">
    <property type="component" value="Linkage Group LG01"/>
</dbReference>
<protein>
    <submittedName>
        <fullName evidence="1">Uncharacterized protein</fullName>
    </submittedName>
</protein>